<dbReference type="InterPro" id="IPR036291">
    <property type="entry name" value="NAD(P)-bd_dom_sf"/>
</dbReference>
<feature type="region of interest" description="Disordered" evidence="3">
    <location>
        <begin position="211"/>
        <end position="231"/>
    </location>
</feature>
<dbReference type="SUPFAM" id="SSF51735">
    <property type="entry name" value="NAD(P)-binding Rossmann-fold domains"/>
    <property type="match status" value="1"/>
</dbReference>
<dbReference type="PANTHER" id="PTHR44196">
    <property type="entry name" value="DEHYDROGENASE/REDUCTASE SDR FAMILY MEMBER 7B"/>
    <property type="match status" value="1"/>
</dbReference>
<dbReference type="InterPro" id="IPR002347">
    <property type="entry name" value="SDR_fam"/>
</dbReference>
<evidence type="ECO:0000256" key="1">
    <source>
        <dbReference type="ARBA" id="ARBA00006484"/>
    </source>
</evidence>
<keyword evidence="2" id="KW-0560">Oxidoreductase</keyword>
<evidence type="ECO:0000313" key="5">
    <source>
        <dbReference type="Proteomes" id="UP000632849"/>
    </source>
</evidence>
<accession>A0A919BYH1</accession>
<proteinExistence type="inferred from homology"/>
<evidence type="ECO:0000256" key="3">
    <source>
        <dbReference type="SAM" id="MobiDB-lite"/>
    </source>
</evidence>
<evidence type="ECO:0000313" key="4">
    <source>
        <dbReference type="EMBL" id="GHG29930.1"/>
    </source>
</evidence>
<dbReference type="EMBL" id="BNBE01000004">
    <property type="protein sequence ID" value="GHG29930.1"/>
    <property type="molecule type" value="Genomic_DNA"/>
</dbReference>
<dbReference type="Proteomes" id="UP000632849">
    <property type="component" value="Unassembled WGS sequence"/>
</dbReference>
<dbReference type="Gene3D" id="3.40.50.720">
    <property type="entry name" value="NAD(P)-binding Rossmann-like Domain"/>
    <property type="match status" value="1"/>
</dbReference>
<organism evidence="4 5">
    <name type="scientific">Streptomyces filamentosus</name>
    <name type="common">Streptomyces roseosporus</name>
    <dbReference type="NCBI Taxonomy" id="67294"/>
    <lineage>
        <taxon>Bacteria</taxon>
        <taxon>Bacillati</taxon>
        <taxon>Actinomycetota</taxon>
        <taxon>Actinomycetes</taxon>
        <taxon>Kitasatosporales</taxon>
        <taxon>Streptomycetaceae</taxon>
        <taxon>Streptomyces</taxon>
    </lineage>
</organism>
<dbReference type="CDD" id="cd05233">
    <property type="entry name" value="SDR_c"/>
    <property type="match status" value="1"/>
</dbReference>
<evidence type="ECO:0000256" key="2">
    <source>
        <dbReference type="ARBA" id="ARBA00023002"/>
    </source>
</evidence>
<gene>
    <name evidence="4" type="ORF">GCM10017667_79580</name>
</gene>
<dbReference type="AlphaFoldDB" id="A0A919BYH1"/>
<reference evidence="4" key="1">
    <citation type="journal article" date="2014" name="Int. J. Syst. Evol. Microbiol.">
        <title>Complete genome sequence of Corynebacterium casei LMG S-19264T (=DSM 44701T), isolated from a smear-ripened cheese.</title>
        <authorList>
            <consortium name="US DOE Joint Genome Institute (JGI-PGF)"/>
            <person name="Walter F."/>
            <person name="Albersmeier A."/>
            <person name="Kalinowski J."/>
            <person name="Ruckert C."/>
        </authorList>
    </citation>
    <scope>NUCLEOTIDE SEQUENCE</scope>
    <source>
        <strain evidence="4">JCM 4122</strain>
    </source>
</reference>
<reference evidence="4" key="2">
    <citation type="submission" date="2020-09" db="EMBL/GenBank/DDBJ databases">
        <authorList>
            <person name="Sun Q."/>
            <person name="Ohkuma M."/>
        </authorList>
    </citation>
    <scope>NUCLEOTIDE SEQUENCE</scope>
    <source>
        <strain evidence="4">JCM 4122</strain>
    </source>
</reference>
<dbReference type="Pfam" id="PF00106">
    <property type="entry name" value="adh_short"/>
    <property type="match status" value="1"/>
</dbReference>
<dbReference type="RefSeq" id="WP_190044948.1">
    <property type="nucleotide sequence ID" value="NZ_BNBE01000004.1"/>
</dbReference>
<dbReference type="GO" id="GO:0016491">
    <property type="term" value="F:oxidoreductase activity"/>
    <property type="evidence" value="ECO:0007669"/>
    <property type="project" value="UniProtKB-KW"/>
</dbReference>
<keyword evidence="5" id="KW-1185">Reference proteome</keyword>
<dbReference type="GO" id="GO:0016020">
    <property type="term" value="C:membrane"/>
    <property type="evidence" value="ECO:0007669"/>
    <property type="project" value="TreeGrafter"/>
</dbReference>
<name>A0A919BYH1_STRFL</name>
<sequence>MNAVLVVGATGTVGGLAARALHRQGAAVALAGRNAERLADRSLLPDDCPRRAFDAYDLDGCETLAPWAARSLGFLDRVVVAVGVAGFGRAEDVDEAAAEHLMTVNALAPMAVVRGALPLLGAGAAVAVVTGRVVDAPPQGMADYAAAKTALAAWLGVVGREQRSRGVRVVDVRLPHLEGGFAARAVTGSPPKLPPGADPAAAVERHLLAPLAGAPGSPHGALPGTPGAPQL</sequence>
<dbReference type="PANTHER" id="PTHR44196:SF1">
    <property type="entry name" value="DEHYDROGENASE_REDUCTASE SDR FAMILY MEMBER 7B"/>
    <property type="match status" value="1"/>
</dbReference>
<comment type="similarity">
    <text evidence="1">Belongs to the short-chain dehydrogenases/reductases (SDR) family.</text>
</comment>
<protein>
    <submittedName>
        <fullName evidence="4">Uncharacterized protein</fullName>
    </submittedName>
</protein>
<comment type="caution">
    <text evidence="4">The sequence shown here is derived from an EMBL/GenBank/DDBJ whole genome shotgun (WGS) entry which is preliminary data.</text>
</comment>